<dbReference type="GeneID" id="96954773"/>
<keyword evidence="3" id="KW-1185">Reference proteome</keyword>
<organism evidence="2 3">
    <name type="scientific">Haloplanus litoreus</name>
    <dbReference type="NCBI Taxonomy" id="767515"/>
    <lineage>
        <taxon>Archaea</taxon>
        <taxon>Methanobacteriati</taxon>
        <taxon>Methanobacteriota</taxon>
        <taxon>Stenosarchaea group</taxon>
        <taxon>Halobacteria</taxon>
        <taxon>Halobacteriales</taxon>
        <taxon>Haloferacaceae</taxon>
        <taxon>Haloplanus</taxon>
    </lineage>
</organism>
<sequence>MATGGRVAAWAGYRIDEAVGCRAGRQGQGQHLASDDGRSKAIRCPE</sequence>
<proteinExistence type="predicted"/>
<dbReference type="RefSeq" id="WP_379705121.1">
    <property type="nucleotide sequence ID" value="NZ_JBHTAT010000001.1"/>
</dbReference>
<accession>A0ABD6A0R3</accession>
<protein>
    <submittedName>
        <fullName evidence="2">Uncharacterized protein</fullName>
    </submittedName>
</protein>
<dbReference type="AlphaFoldDB" id="A0ABD6A0R3"/>
<feature type="region of interest" description="Disordered" evidence="1">
    <location>
        <begin position="27"/>
        <end position="46"/>
    </location>
</feature>
<evidence type="ECO:0000313" key="2">
    <source>
        <dbReference type="EMBL" id="MFC7256384.1"/>
    </source>
</evidence>
<name>A0ABD6A0R3_9EURY</name>
<evidence type="ECO:0000313" key="3">
    <source>
        <dbReference type="Proteomes" id="UP001596434"/>
    </source>
</evidence>
<feature type="compositionally biased region" description="Basic and acidic residues" evidence="1">
    <location>
        <begin position="33"/>
        <end position="46"/>
    </location>
</feature>
<gene>
    <name evidence="2" type="ORF">ACFQKE_13945</name>
</gene>
<evidence type="ECO:0000256" key="1">
    <source>
        <dbReference type="SAM" id="MobiDB-lite"/>
    </source>
</evidence>
<dbReference type="Proteomes" id="UP001596434">
    <property type="component" value="Unassembled WGS sequence"/>
</dbReference>
<reference evidence="2 3" key="1">
    <citation type="journal article" date="2019" name="Int. J. Syst. Evol. Microbiol.">
        <title>The Global Catalogue of Microorganisms (GCM) 10K type strain sequencing project: providing services to taxonomists for standard genome sequencing and annotation.</title>
        <authorList>
            <consortium name="The Broad Institute Genomics Platform"/>
            <consortium name="The Broad Institute Genome Sequencing Center for Infectious Disease"/>
            <person name="Wu L."/>
            <person name="Ma J."/>
        </authorList>
    </citation>
    <scope>NUCLEOTIDE SEQUENCE [LARGE SCALE GENOMIC DNA]</scope>
    <source>
        <strain evidence="2 3">GX21</strain>
    </source>
</reference>
<dbReference type="EMBL" id="JBHTAT010000001">
    <property type="protein sequence ID" value="MFC7256384.1"/>
    <property type="molecule type" value="Genomic_DNA"/>
</dbReference>
<comment type="caution">
    <text evidence="2">The sequence shown here is derived from an EMBL/GenBank/DDBJ whole genome shotgun (WGS) entry which is preliminary data.</text>
</comment>